<evidence type="ECO:0000256" key="1">
    <source>
        <dbReference type="SAM" id="Phobius"/>
    </source>
</evidence>
<dbReference type="EMBL" id="VTPC01081352">
    <property type="protein sequence ID" value="KAF2887866.1"/>
    <property type="molecule type" value="Genomic_DNA"/>
</dbReference>
<evidence type="ECO:0000313" key="2">
    <source>
        <dbReference type="EMBL" id="KAF2887866.1"/>
    </source>
</evidence>
<gene>
    <name evidence="2" type="ORF">ILUMI_18307</name>
</gene>
<dbReference type="InterPro" id="IPR032675">
    <property type="entry name" value="LRR_dom_sf"/>
</dbReference>
<keyword evidence="1" id="KW-0472">Membrane</keyword>
<proteinExistence type="predicted"/>
<name>A0A8K0G6P2_IGNLU</name>
<feature type="transmembrane region" description="Helical" evidence="1">
    <location>
        <begin position="313"/>
        <end position="338"/>
    </location>
</feature>
<evidence type="ECO:0000313" key="3">
    <source>
        <dbReference type="Proteomes" id="UP000801492"/>
    </source>
</evidence>
<sequence>MLRIDSCNAVRFGSDSINNMRNLRNIELSNIANLYFEDSSLSWNSYVQTNNDFYTWDSLPTLKIKIEKSTIRKISSFTFKGRIHTIMFRDSLIEDLAPFAFSSLTHNQIIDFFNVEFINVQAQAFKKFPTESLILTNSSFAVLPSRAFSDVTVTKAFLIKDCRFNTIRSSAFLIHNPEHFEIMNSELNVLEGEGFKVMTRGSVKIENNVFNTTYGGAFVGISLDKEKVYTKEEILFNFDTFNYLERKSLEINSTSFSAKYSNIFINQECTCQFTNYEMEDNKDHEEFQCLFEDNKRITLKEFKENHCSVLSGYSTIIIVLGVVLILFIIIFSGLLFYFKRVYKNQQEYLTDKNGKPISVIMPDGRTYRETELHVVVERADLLTTDL</sequence>
<dbReference type="Gene3D" id="3.80.10.10">
    <property type="entry name" value="Ribonuclease Inhibitor"/>
    <property type="match status" value="1"/>
</dbReference>
<accession>A0A8K0G6P2</accession>
<keyword evidence="1" id="KW-1133">Transmembrane helix</keyword>
<protein>
    <submittedName>
        <fullName evidence="2">Uncharacterized protein</fullName>
    </submittedName>
</protein>
<comment type="caution">
    <text evidence="2">The sequence shown here is derived from an EMBL/GenBank/DDBJ whole genome shotgun (WGS) entry which is preliminary data.</text>
</comment>
<dbReference type="AlphaFoldDB" id="A0A8K0G6P2"/>
<keyword evidence="1" id="KW-0812">Transmembrane</keyword>
<dbReference type="OrthoDB" id="6360013at2759"/>
<reference evidence="2" key="1">
    <citation type="submission" date="2019-08" db="EMBL/GenBank/DDBJ databases">
        <title>The genome of the North American firefly Photinus pyralis.</title>
        <authorList>
            <consortium name="Photinus pyralis genome working group"/>
            <person name="Fallon T.R."/>
            <person name="Sander Lower S.E."/>
            <person name="Weng J.-K."/>
        </authorList>
    </citation>
    <scope>NUCLEOTIDE SEQUENCE</scope>
    <source>
        <strain evidence="2">TRF0915ILg1</strain>
        <tissue evidence="2">Whole body</tissue>
    </source>
</reference>
<dbReference type="Proteomes" id="UP000801492">
    <property type="component" value="Unassembled WGS sequence"/>
</dbReference>
<organism evidence="2 3">
    <name type="scientific">Ignelater luminosus</name>
    <name type="common">Cucubano</name>
    <name type="synonym">Pyrophorus luminosus</name>
    <dbReference type="NCBI Taxonomy" id="2038154"/>
    <lineage>
        <taxon>Eukaryota</taxon>
        <taxon>Metazoa</taxon>
        <taxon>Ecdysozoa</taxon>
        <taxon>Arthropoda</taxon>
        <taxon>Hexapoda</taxon>
        <taxon>Insecta</taxon>
        <taxon>Pterygota</taxon>
        <taxon>Neoptera</taxon>
        <taxon>Endopterygota</taxon>
        <taxon>Coleoptera</taxon>
        <taxon>Polyphaga</taxon>
        <taxon>Elateriformia</taxon>
        <taxon>Elateroidea</taxon>
        <taxon>Elateridae</taxon>
        <taxon>Agrypninae</taxon>
        <taxon>Pyrophorini</taxon>
        <taxon>Ignelater</taxon>
    </lineage>
</organism>
<dbReference type="SUPFAM" id="SSF52058">
    <property type="entry name" value="L domain-like"/>
    <property type="match status" value="1"/>
</dbReference>
<keyword evidence="3" id="KW-1185">Reference proteome</keyword>